<dbReference type="EMBL" id="BAAAQT010000001">
    <property type="protein sequence ID" value="GAA2170766.1"/>
    <property type="molecule type" value="Genomic_DNA"/>
</dbReference>
<dbReference type="RefSeq" id="WP_344339441.1">
    <property type="nucleotide sequence ID" value="NZ_BAAAQT010000001.1"/>
</dbReference>
<sequence>MRRLLACALLVPLLLLAGCGLQVPADPDGTLDRVSGGTLHVGVSPHEGWAELEGGQGVGREAELVEAFAASIDAEVDWVEGGEEQLMAALQRGELDLVIGGLTDATPWSTHAAITRPYLETTDDAGATVRHVMAAPLGENAFLVALETFLEEAA</sequence>
<dbReference type="SUPFAM" id="SSF53850">
    <property type="entry name" value="Periplasmic binding protein-like II"/>
    <property type="match status" value="1"/>
</dbReference>
<dbReference type="Gene3D" id="3.40.190.10">
    <property type="entry name" value="Periplasmic binding protein-like II"/>
    <property type="match status" value="1"/>
</dbReference>
<name>A0ABP5M932_9MICO</name>
<keyword evidence="4" id="KW-1185">Reference proteome</keyword>
<dbReference type="Pfam" id="PF00497">
    <property type="entry name" value="SBP_bac_3"/>
    <property type="match status" value="1"/>
</dbReference>
<proteinExistence type="predicted"/>
<feature type="domain" description="Solute-binding protein family 3/N-terminal" evidence="2">
    <location>
        <begin position="53"/>
        <end position="121"/>
    </location>
</feature>
<organism evidence="3 4">
    <name type="scientific">Agrococcus versicolor</name>
    <dbReference type="NCBI Taxonomy" id="501482"/>
    <lineage>
        <taxon>Bacteria</taxon>
        <taxon>Bacillati</taxon>
        <taxon>Actinomycetota</taxon>
        <taxon>Actinomycetes</taxon>
        <taxon>Micrococcales</taxon>
        <taxon>Microbacteriaceae</taxon>
        <taxon>Agrococcus</taxon>
    </lineage>
</organism>
<dbReference type="InterPro" id="IPR001638">
    <property type="entry name" value="Solute-binding_3/MltF_N"/>
</dbReference>
<keyword evidence="1" id="KW-0732">Signal</keyword>
<evidence type="ECO:0000313" key="4">
    <source>
        <dbReference type="Proteomes" id="UP001501599"/>
    </source>
</evidence>
<evidence type="ECO:0000313" key="3">
    <source>
        <dbReference type="EMBL" id="GAA2170766.1"/>
    </source>
</evidence>
<gene>
    <name evidence="3" type="ORF">GCM10009846_02280</name>
</gene>
<dbReference type="Proteomes" id="UP001501599">
    <property type="component" value="Unassembled WGS sequence"/>
</dbReference>
<evidence type="ECO:0000256" key="1">
    <source>
        <dbReference type="SAM" id="SignalP"/>
    </source>
</evidence>
<accession>A0ABP5M932</accession>
<reference evidence="4" key="1">
    <citation type="journal article" date="2019" name="Int. J. Syst. Evol. Microbiol.">
        <title>The Global Catalogue of Microorganisms (GCM) 10K type strain sequencing project: providing services to taxonomists for standard genome sequencing and annotation.</title>
        <authorList>
            <consortium name="The Broad Institute Genomics Platform"/>
            <consortium name="The Broad Institute Genome Sequencing Center for Infectious Disease"/>
            <person name="Wu L."/>
            <person name="Ma J."/>
        </authorList>
    </citation>
    <scope>NUCLEOTIDE SEQUENCE [LARGE SCALE GENOMIC DNA]</scope>
    <source>
        <strain evidence="4">JCM 16026</strain>
    </source>
</reference>
<feature type="signal peptide" evidence="1">
    <location>
        <begin position="1"/>
        <end position="17"/>
    </location>
</feature>
<protein>
    <submittedName>
        <fullName evidence="3">Transporter substrate-binding domain-containing protein</fullName>
    </submittedName>
</protein>
<feature type="chain" id="PRO_5045588799" evidence="1">
    <location>
        <begin position="18"/>
        <end position="154"/>
    </location>
</feature>
<evidence type="ECO:0000259" key="2">
    <source>
        <dbReference type="Pfam" id="PF00497"/>
    </source>
</evidence>
<comment type="caution">
    <text evidence="3">The sequence shown here is derived from an EMBL/GenBank/DDBJ whole genome shotgun (WGS) entry which is preliminary data.</text>
</comment>
<dbReference type="PROSITE" id="PS51257">
    <property type="entry name" value="PROKAR_LIPOPROTEIN"/>
    <property type="match status" value="1"/>
</dbReference>